<dbReference type="Proteomes" id="UP001140513">
    <property type="component" value="Unassembled WGS sequence"/>
</dbReference>
<evidence type="ECO:0000313" key="2">
    <source>
        <dbReference type="EMBL" id="KAJ4345663.1"/>
    </source>
</evidence>
<feature type="region of interest" description="Disordered" evidence="1">
    <location>
        <begin position="192"/>
        <end position="221"/>
    </location>
</feature>
<dbReference type="EMBL" id="JAPEUX010000009">
    <property type="protein sequence ID" value="KAJ4345663.1"/>
    <property type="molecule type" value="Genomic_DNA"/>
</dbReference>
<reference evidence="2" key="1">
    <citation type="submission" date="2022-10" db="EMBL/GenBank/DDBJ databases">
        <title>Tapping the CABI collections for fungal endophytes: first genome assemblies for Collariella, Neodidymelliopsis, Ascochyta clinopodiicola, Didymella pomorum, Didymosphaeria variabile, Neocosmospora piperis and Neocucurbitaria cava.</title>
        <authorList>
            <person name="Hill R."/>
        </authorList>
    </citation>
    <scope>NUCLEOTIDE SEQUENCE</scope>
    <source>
        <strain evidence="2">IMI 356815</strain>
    </source>
</reference>
<accession>A0A9W9C6Q6</accession>
<proteinExistence type="predicted"/>
<dbReference type="AlphaFoldDB" id="A0A9W9C6Q6"/>
<organism evidence="2 3">
    <name type="scientific">Didymosphaeria variabile</name>
    <dbReference type="NCBI Taxonomy" id="1932322"/>
    <lineage>
        <taxon>Eukaryota</taxon>
        <taxon>Fungi</taxon>
        <taxon>Dikarya</taxon>
        <taxon>Ascomycota</taxon>
        <taxon>Pezizomycotina</taxon>
        <taxon>Dothideomycetes</taxon>
        <taxon>Pleosporomycetidae</taxon>
        <taxon>Pleosporales</taxon>
        <taxon>Massarineae</taxon>
        <taxon>Didymosphaeriaceae</taxon>
        <taxon>Didymosphaeria</taxon>
    </lineage>
</organism>
<gene>
    <name evidence="2" type="ORF">N0V89_011798</name>
</gene>
<evidence type="ECO:0000256" key="1">
    <source>
        <dbReference type="SAM" id="MobiDB-lite"/>
    </source>
</evidence>
<dbReference type="RefSeq" id="XP_056065827.1">
    <property type="nucleotide sequence ID" value="XM_056220524.1"/>
</dbReference>
<comment type="caution">
    <text evidence="2">The sequence shown here is derived from an EMBL/GenBank/DDBJ whole genome shotgun (WGS) entry which is preliminary data.</text>
</comment>
<dbReference type="GeneID" id="80915328"/>
<evidence type="ECO:0000313" key="3">
    <source>
        <dbReference type="Proteomes" id="UP001140513"/>
    </source>
</evidence>
<sequence>MHQLAKTSFMLAESAHNHDYYALSQSNIMAQAGVKRMMIGDVSVVLVPTQANGMVLTFIRNLLDHGYNLVDTLVRKSLHMAVRATEDERLRAIVTNISRAAAHTIMESPAFASFAAQNAFRFSSATWLFYVDLPMTTSLRIGRYLRGRLMRLVDDGDVEMGGLDDVESQKGAAISSSSPFSEAASYQDRTATWPTTHDVAATPQKNKRKRGRKDVVDDAQLPRKRIDVKAEPVQDVKAEPIQDAQASLAGTYSAIEEEEMGSETKAGSKSEVLYRCTGICNDGQKCKRWSKHAAGEPLVWHCSPKHKEQWDTSVKILSGGDVA</sequence>
<name>A0A9W9C6Q6_9PLEO</name>
<keyword evidence="3" id="KW-1185">Reference proteome</keyword>
<protein>
    <submittedName>
        <fullName evidence="2">Uncharacterized protein</fullName>
    </submittedName>
</protein>